<reference evidence="1 2" key="1">
    <citation type="submission" date="2018-12" db="EMBL/GenBank/DDBJ databases">
        <authorList>
            <person name="Sun L."/>
            <person name="Chen Z."/>
        </authorList>
    </citation>
    <scope>NUCLEOTIDE SEQUENCE [LARGE SCALE GENOMIC DNA]</scope>
    <source>
        <strain evidence="1 2">DSM 15890</strain>
    </source>
</reference>
<keyword evidence="2" id="KW-1185">Reference proteome</keyword>
<dbReference type="OrthoDB" id="2678828at2"/>
<comment type="caution">
    <text evidence="1">The sequence shown here is derived from an EMBL/GenBank/DDBJ whole genome shotgun (WGS) entry which is preliminary data.</text>
</comment>
<gene>
    <name evidence="1" type="ORF">EJP82_15965</name>
</gene>
<proteinExistence type="predicted"/>
<dbReference type="EMBL" id="RZNY01000013">
    <property type="protein sequence ID" value="RUT45175.1"/>
    <property type="molecule type" value="Genomic_DNA"/>
</dbReference>
<protein>
    <submittedName>
        <fullName evidence="1">Uncharacterized protein</fullName>
    </submittedName>
</protein>
<sequence>MMNIKQVIIVGTMAFVITLGPSLSGYLSGTDTALNQPKQTDLSNDTKETGIDPVVEALGLTDEEAVYEELLEGHSLADIAEANHKDISQIIELQVSQLQEQLLVRFSEGNLTQEQYEQQVHELPEIITDSVHRQYALS</sequence>
<organism evidence="1 2">
    <name type="scientific">Paenibacillus anaericanus</name>
    <dbReference type="NCBI Taxonomy" id="170367"/>
    <lineage>
        <taxon>Bacteria</taxon>
        <taxon>Bacillati</taxon>
        <taxon>Bacillota</taxon>
        <taxon>Bacilli</taxon>
        <taxon>Bacillales</taxon>
        <taxon>Paenibacillaceae</taxon>
        <taxon>Paenibacillus</taxon>
    </lineage>
</organism>
<dbReference type="AlphaFoldDB" id="A0A3S1BQM0"/>
<accession>A0A3S1BQM0</accession>
<dbReference type="Proteomes" id="UP000279446">
    <property type="component" value="Unassembled WGS sequence"/>
</dbReference>
<evidence type="ECO:0000313" key="2">
    <source>
        <dbReference type="Proteomes" id="UP000279446"/>
    </source>
</evidence>
<dbReference type="RefSeq" id="WP_127193069.1">
    <property type="nucleotide sequence ID" value="NZ_JAUSSS010000004.1"/>
</dbReference>
<evidence type="ECO:0000313" key="1">
    <source>
        <dbReference type="EMBL" id="RUT45175.1"/>
    </source>
</evidence>
<name>A0A3S1BQM0_9BACL</name>